<keyword evidence="2" id="KW-1185">Reference proteome</keyword>
<proteinExistence type="predicted"/>
<gene>
    <name evidence="3" type="primary">LOC107268644</name>
</gene>
<reference evidence="3" key="1">
    <citation type="submission" date="2025-08" db="UniProtKB">
        <authorList>
            <consortium name="RefSeq"/>
        </authorList>
    </citation>
    <scope>IDENTIFICATION</scope>
</reference>
<name>A0AAJ7BY31_CEPCN</name>
<dbReference type="KEGG" id="ccin:107268644"/>
<protein>
    <submittedName>
        <fullName evidence="3">Uncharacterized protein LOC107268644</fullName>
    </submittedName>
</protein>
<dbReference type="AlphaFoldDB" id="A0AAJ7BY31"/>
<dbReference type="GeneID" id="107268644"/>
<accession>A0AAJ7BY31</accession>
<evidence type="ECO:0000313" key="2">
    <source>
        <dbReference type="Proteomes" id="UP000694920"/>
    </source>
</evidence>
<dbReference type="RefSeq" id="XP_015597118.1">
    <property type="nucleotide sequence ID" value="XM_015741632.2"/>
</dbReference>
<feature type="compositionally biased region" description="Polar residues" evidence="1">
    <location>
        <begin position="78"/>
        <end position="93"/>
    </location>
</feature>
<sequence length="109" mass="12284">MAASTTKTDRMKTPGNSYWKHVLNHYEERNALLERKQAALVERLRFMECTLPSLLMGAVVNMKSTPDSLKAQTTIGRSGNKINRSQNSTTSNGRHLVKADRIRAKNILN</sequence>
<evidence type="ECO:0000313" key="3">
    <source>
        <dbReference type="RefSeq" id="XP_015597118.1"/>
    </source>
</evidence>
<organism evidence="2 3">
    <name type="scientific">Cephus cinctus</name>
    <name type="common">Wheat stem sawfly</name>
    <dbReference type="NCBI Taxonomy" id="211228"/>
    <lineage>
        <taxon>Eukaryota</taxon>
        <taxon>Metazoa</taxon>
        <taxon>Ecdysozoa</taxon>
        <taxon>Arthropoda</taxon>
        <taxon>Hexapoda</taxon>
        <taxon>Insecta</taxon>
        <taxon>Pterygota</taxon>
        <taxon>Neoptera</taxon>
        <taxon>Endopterygota</taxon>
        <taxon>Hymenoptera</taxon>
        <taxon>Cephoidea</taxon>
        <taxon>Cephidae</taxon>
        <taxon>Cephus</taxon>
    </lineage>
</organism>
<feature type="region of interest" description="Disordered" evidence="1">
    <location>
        <begin position="78"/>
        <end position="100"/>
    </location>
</feature>
<evidence type="ECO:0000256" key="1">
    <source>
        <dbReference type="SAM" id="MobiDB-lite"/>
    </source>
</evidence>
<dbReference type="Proteomes" id="UP000694920">
    <property type="component" value="Unplaced"/>
</dbReference>